<evidence type="ECO:0000256" key="1">
    <source>
        <dbReference type="SAM" id="Phobius"/>
    </source>
</evidence>
<accession>M1WKU0</accession>
<protein>
    <recommendedName>
        <fullName evidence="4">HMA domain-containing protein</fullName>
    </recommendedName>
</protein>
<dbReference type="PATRIC" id="fig|879567.3.peg.3182"/>
<dbReference type="OrthoDB" id="5397694at2"/>
<dbReference type="BioCyc" id="DPIE1322246:BN4_RS14855-MONOMER"/>
<keyword evidence="1" id="KW-1133">Transmembrane helix</keyword>
<keyword evidence="1" id="KW-0472">Membrane</keyword>
<reference evidence="3" key="2">
    <citation type="journal article" date="2013" name="Stand. Genomic Sci.">
        <title>Complete genome sequence of Desulfocapsa sulfexigens, a marine deltaproteobacterium specialized in disproportionating inorganic sulfur compounds.</title>
        <authorList>
            <person name="Finster K.W."/>
            <person name="Kjeldsen K.U."/>
            <person name="Kube M."/>
            <person name="Reinhardt R."/>
            <person name="Mussmann M."/>
            <person name="Amann R."/>
            <person name="Schreiber L."/>
        </authorList>
    </citation>
    <scope>NUCLEOTIDE SEQUENCE [LARGE SCALE GENOMIC DNA]</scope>
    <source>
        <strain evidence="3">DSM 10523 / SB164P1</strain>
    </source>
</reference>
<dbReference type="Proteomes" id="UP000011724">
    <property type="component" value="Chromosome"/>
</dbReference>
<dbReference type="AlphaFoldDB" id="M1WKU0"/>
<dbReference type="Pfam" id="PF19991">
    <property type="entry name" value="HMA_2"/>
    <property type="match status" value="1"/>
</dbReference>
<dbReference type="eggNOG" id="ENOG50302FD">
    <property type="taxonomic scope" value="Bacteria"/>
</dbReference>
<feature type="transmembrane region" description="Helical" evidence="1">
    <location>
        <begin position="120"/>
        <end position="136"/>
    </location>
</feature>
<dbReference type="KEGG" id="dpi:BN4_20124"/>
<dbReference type="STRING" id="1322246.BN4_20124"/>
<dbReference type="Gene3D" id="3.30.70.100">
    <property type="match status" value="1"/>
</dbReference>
<name>M1WKU0_PSEP2</name>
<dbReference type="EMBL" id="FO203427">
    <property type="protein sequence ID" value="CCH50186.1"/>
    <property type="molecule type" value="Genomic_DNA"/>
</dbReference>
<evidence type="ECO:0008006" key="4">
    <source>
        <dbReference type="Google" id="ProtNLM"/>
    </source>
</evidence>
<proteinExistence type="predicted"/>
<gene>
    <name evidence="2" type="ordered locus">BN4_20124</name>
</gene>
<dbReference type="RefSeq" id="WP_015416228.1">
    <property type="nucleotide sequence ID" value="NC_020409.1"/>
</dbReference>
<feature type="transmembrane region" description="Helical" evidence="1">
    <location>
        <begin position="96"/>
        <end position="114"/>
    </location>
</feature>
<evidence type="ECO:0000313" key="3">
    <source>
        <dbReference type="Proteomes" id="UP000011724"/>
    </source>
</evidence>
<evidence type="ECO:0000313" key="2">
    <source>
        <dbReference type="EMBL" id="CCH50186.1"/>
    </source>
</evidence>
<sequence>MNAVAEEGRIRFRNEALKVADFGYKVRDSLLEVKGVIQVQVNKRVGSILILFDKTKITAENILTKIAEGLGIDMNKVKANMASAQKTLNGRKARRYVKRGLAASLIAAIGIVYYSERWHVVAGSAFLSLLGMHIYQNRRTLAK</sequence>
<reference evidence="2 3" key="1">
    <citation type="journal article" date="2013" name="PLoS ONE">
        <title>The first genomic and proteomic characterization of a deep-sea sulfate reducer: insights into the piezophilic lifestyle of Desulfovibrio piezophilus.</title>
        <authorList>
            <person name="Pradel N."/>
            <person name="Ji B."/>
            <person name="Gimenez G."/>
            <person name="Talla E."/>
            <person name="Lenoble P."/>
            <person name="Garel M."/>
            <person name="Tamburini C."/>
            <person name="Fourquet P."/>
            <person name="Lebrun R."/>
            <person name="Bertin P."/>
            <person name="Denis Y."/>
            <person name="Pophillat M."/>
            <person name="Barbe V."/>
            <person name="Ollivier B."/>
            <person name="Dolla A."/>
        </authorList>
    </citation>
    <scope>NUCLEOTIDE SEQUENCE [LARGE SCALE GENOMIC DNA]</scope>
    <source>
        <strain evidence="3">DSM 10523 / SB164P1</strain>
    </source>
</reference>
<keyword evidence="3" id="KW-1185">Reference proteome</keyword>
<organism evidence="2 3">
    <name type="scientific">Pseudodesulfovibrio piezophilus (strain DSM 21447 / JCM 15486 / C1TLV30)</name>
    <name type="common">Desulfovibrio piezophilus</name>
    <dbReference type="NCBI Taxonomy" id="1322246"/>
    <lineage>
        <taxon>Bacteria</taxon>
        <taxon>Pseudomonadati</taxon>
        <taxon>Thermodesulfobacteriota</taxon>
        <taxon>Desulfovibrionia</taxon>
        <taxon>Desulfovibrionales</taxon>
        <taxon>Desulfovibrionaceae</taxon>
    </lineage>
</organism>
<dbReference type="HOGENOM" id="CLU_149217_0_0_7"/>
<keyword evidence="1" id="KW-0812">Transmembrane</keyword>